<reference evidence="2" key="2">
    <citation type="submission" date="2013-11" db="EMBL/GenBank/DDBJ databases">
        <title>Draft genome sequence of Bacteroides uniformis (ATCC 8492).</title>
        <authorList>
            <person name="Sudarsanam P."/>
            <person name="Ley R."/>
            <person name="Guruge J."/>
            <person name="Turnbaugh P.J."/>
            <person name="Mahowald M."/>
            <person name="Liep D."/>
            <person name="Gordon J."/>
        </authorList>
    </citation>
    <scope>NUCLEOTIDE SEQUENCE</scope>
    <source>
        <strain evidence="2">ATCC 8492</strain>
    </source>
</reference>
<name>A0ABC9NH99_BACUC</name>
<proteinExistence type="predicted"/>
<evidence type="ECO:0000313" key="3">
    <source>
        <dbReference type="Proteomes" id="UP000004110"/>
    </source>
</evidence>
<keyword evidence="3" id="KW-1185">Reference proteome</keyword>
<evidence type="ECO:0000313" key="2">
    <source>
        <dbReference type="EMBL" id="EDO56145.1"/>
    </source>
</evidence>
<dbReference type="EMBL" id="AAYH02000030">
    <property type="protein sequence ID" value="EDO56145.1"/>
    <property type="molecule type" value="Genomic_DNA"/>
</dbReference>
<feature type="region of interest" description="Disordered" evidence="1">
    <location>
        <begin position="24"/>
        <end position="56"/>
    </location>
</feature>
<dbReference type="Proteomes" id="UP000004110">
    <property type="component" value="Unassembled WGS sequence"/>
</dbReference>
<organism evidence="2 3">
    <name type="scientific">Bacteroides uniformis (strain ATCC 8492 / DSM 6597 / CCUG 4942 / CIP 103695 / JCM 5828 / KCTC 5204 / NCTC 13054 / VPI 0061)</name>
    <dbReference type="NCBI Taxonomy" id="411479"/>
    <lineage>
        <taxon>Bacteria</taxon>
        <taxon>Pseudomonadati</taxon>
        <taxon>Bacteroidota</taxon>
        <taxon>Bacteroidia</taxon>
        <taxon>Bacteroidales</taxon>
        <taxon>Bacteroidaceae</taxon>
        <taxon>Bacteroides</taxon>
    </lineage>
</organism>
<comment type="caution">
    <text evidence="2">The sequence shown here is derived from an EMBL/GenBank/DDBJ whole genome shotgun (WGS) entry which is preliminary data.</text>
</comment>
<protein>
    <submittedName>
        <fullName evidence="2">Uncharacterized protein</fullName>
    </submittedName>
</protein>
<feature type="compositionally biased region" description="Basic and acidic residues" evidence="1">
    <location>
        <begin position="47"/>
        <end position="56"/>
    </location>
</feature>
<sequence>MYCNLPEIAGKDWSDKADEETLSVKNRAGNRSAPDETWKKGQSFQKEAQKERIEIH</sequence>
<gene>
    <name evidence="2" type="ORF">BACUNI_00175</name>
</gene>
<evidence type="ECO:0000256" key="1">
    <source>
        <dbReference type="SAM" id="MobiDB-lite"/>
    </source>
</evidence>
<reference evidence="2" key="1">
    <citation type="submission" date="2007-06" db="EMBL/GenBank/DDBJ databases">
        <authorList>
            <person name="Fulton L."/>
            <person name="Clifton S."/>
            <person name="Fulton B."/>
            <person name="Xu J."/>
            <person name="Minx P."/>
            <person name="Pepin K.H."/>
            <person name="Johnson M."/>
            <person name="Thiruvilangam P."/>
            <person name="Bhonagiri V."/>
            <person name="Nash W.E."/>
            <person name="Mardis E.R."/>
            <person name="Wilson R.K."/>
        </authorList>
    </citation>
    <scope>NUCLEOTIDE SEQUENCE [LARGE SCALE GENOMIC DNA]</scope>
    <source>
        <strain evidence="2">ATCC 8492</strain>
    </source>
</reference>
<accession>A0ABC9NH99</accession>
<dbReference type="AlphaFoldDB" id="A0ABC9NH99"/>